<dbReference type="EMBL" id="JACJHX010000002">
    <property type="protein sequence ID" value="MBA9025866.1"/>
    <property type="molecule type" value="Genomic_DNA"/>
</dbReference>
<dbReference type="RefSeq" id="WP_182501852.1">
    <property type="nucleotide sequence ID" value="NZ_JACJHX010000002.1"/>
</dbReference>
<keyword evidence="1" id="KW-0472">Membrane</keyword>
<organism evidence="2 3">
    <name type="scientific">Peribacillus huizhouensis</name>
    <dbReference type="NCBI Taxonomy" id="1501239"/>
    <lineage>
        <taxon>Bacteria</taxon>
        <taxon>Bacillati</taxon>
        <taxon>Bacillota</taxon>
        <taxon>Bacilli</taxon>
        <taxon>Bacillales</taxon>
        <taxon>Bacillaceae</taxon>
        <taxon>Peribacillus</taxon>
    </lineage>
</organism>
<feature type="transmembrane region" description="Helical" evidence="1">
    <location>
        <begin position="67"/>
        <end position="87"/>
    </location>
</feature>
<proteinExistence type="predicted"/>
<sequence length="131" mass="14316">MKYMISSLLALTVLEIVTLLLAGKVMGIGGTLVLVLGTGILGVLLAKKQGIETLRKAQEQMKYGEVPGAEIVDGICILLGGLFLLLPGFVSDLIGLLLVLPFTRSLIKPVIFRYIRNRMHRMNRGKVTIIR</sequence>
<evidence type="ECO:0000313" key="3">
    <source>
        <dbReference type="Proteomes" id="UP000626697"/>
    </source>
</evidence>
<evidence type="ECO:0000313" key="2">
    <source>
        <dbReference type="EMBL" id="MBA9025866.1"/>
    </source>
</evidence>
<keyword evidence="3" id="KW-1185">Reference proteome</keyword>
<keyword evidence="1" id="KW-1133">Transmembrane helix</keyword>
<gene>
    <name evidence="2" type="ORF">HNP81_001149</name>
</gene>
<dbReference type="Pfam" id="PF04186">
    <property type="entry name" value="FxsA"/>
    <property type="match status" value="1"/>
</dbReference>
<dbReference type="Proteomes" id="UP000626697">
    <property type="component" value="Unassembled WGS sequence"/>
</dbReference>
<dbReference type="NCBIfam" id="NF008528">
    <property type="entry name" value="PRK11463.1-2"/>
    <property type="match status" value="1"/>
</dbReference>
<reference evidence="2 3" key="1">
    <citation type="submission" date="2020-08" db="EMBL/GenBank/DDBJ databases">
        <title>Genomic Encyclopedia of Type Strains, Phase IV (KMG-IV): sequencing the most valuable type-strain genomes for metagenomic binning, comparative biology and taxonomic classification.</title>
        <authorList>
            <person name="Goeker M."/>
        </authorList>
    </citation>
    <scope>NUCLEOTIDE SEQUENCE [LARGE SCALE GENOMIC DNA]</scope>
    <source>
        <strain evidence="2 3">DSM 105481</strain>
    </source>
</reference>
<name>A0ABR6CMB9_9BACI</name>
<dbReference type="InterPro" id="IPR007313">
    <property type="entry name" value="FxsA"/>
</dbReference>
<feature type="transmembrane region" description="Helical" evidence="1">
    <location>
        <begin position="93"/>
        <end position="115"/>
    </location>
</feature>
<feature type="transmembrane region" description="Helical" evidence="1">
    <location>
        <begin position="28"/>
        <end position="46"/>
    </location>
</feature>
<keyword evidence="1" id="KW-0812">Transmembrane</keyword>
<accession>A0ABR6CMB9</accession>
<protein>
    <submittedName>
        <fullName evidence="2">UPF0716 protein FxsA</fullName>
    </submittedName>
</protein>
<comment type="caution">
    <text evidence="2">The sequence shown here is derived from an EMBL/GenBank/DDBJ whole genome shotgun (WGS) entry which is preliminary data.</text>
</comment>
<evidence type="ECO:0000256" key="1">
    <source>
        <dbReference type="SAM" id="Phobius"/>
    </source>
</evidence>
<dbReference type="PANTHER" id="PTHR35335:SF1">
    <property type="entry name" value="UPF0716 PROTEIN FXSA"/>
    <property type="match status" value="1"/>
</dbReference>
<dbReference type="PANTHER" id="PTHR35335">
    <property type="entry name" value="UPF0716 PROTEIN FXSA"/>
    <property type="match status" value="1"/>
</dbReference>